<reference evidence="6 7" key="1">
    <citation type="submission" date="2013-03" db="EMBL/GenBank/DDBJ databases">
        <title>The Genome Sequence of Phialophora europaea CBS 101466.</title>
        <authorList>
            <consortium name="The Broad Institute Genomics Platform"/>
            <person name="Cuomo C."/>
            <person name="de Hoog S."/>
            <person name="Gorbushina A."/>
            <person name="Walker B."/>
            <person name="Young S.K."/>
            <person name="Zeng Q."/>
            <person name="Gargeya S."/>
            <person name="Fitzgerald M."/>
            <person name="Haas B."/>
            <person name="Abouelleil A."/>
            <person name="Allen A.W."/>
            <person name="Alvarado L."/>
            <person name="Arachchi H.M."/>
            <person name="Berlin A.M."/>
            <person name="Chapman S.B."/>
            <person name="Gainer-Dewar J."/>
            <person name="Goldberg J."/>
            <person name="Griggs A."/>
            <person name="Gujja S."/>
            <person name="Hansen M."/>
            <person name="Howarth C."/>
            <person name="Imamovic A."/>
            <person name="Ireland A."/>
            <person name="Larimer J."/>
            <person name="McCowan C."/>
            <person name="Murphy C."/>
            <person name="Pearson M."/>
            <person name="Poon T.W."/>
            <person name="Priest M."/>
            <person name="Roberts A."/>
            <person name="Saif S."/>
            <person name="Shea T."/>
            <person name="Sisk P."/>
            <person name="Sykes S."/>
            <person name="Wortman J."/>
            <person name="Nusbaum C."/>
            <person name="Birren B."/>
        </authorList>
    </citation>
    <scope>NUCLEOTIDE SEQUENCE [LARGE SCALE GENOMIC DNA]</scope>
    <source>
        <strain evidence="6 7">CBS 101466</strain>
    </source>
</reference>
<keyword evidence="7" id="KW-1185">Reference proteome</keyword>
<dbReference type="Gene3D" id="3.30.70.360">
    <property type="match status" value="1"/>
</dbReference>
<gene>
    <name evidence="6" type="ORF">HMPREF1541_03812</name>
</gene>
<feature type="binding site" evidence="4">
    <location>
        <position position="163"/>
    </location>
    <ligand>
        <name>Mn(2+)</name>
        <dbReference type="ChEBI" id="CHEBI:29035"/>
        <label>2</label>
    </ligand>
</feature>
<comment type="similarity">
    <text evidence="1">Belongs to the peptidase M20 family.</text>
</comment>
<keyword evidence="4" id="KW-0479">Metal-binding</keyword>
<dbReference type="PANTHER" id="PTHR11014">
    <property type="entry name" value="PEPTIDASE M20 FAMILY MEMBER"/>
    <property type="match status" value="1"/>
</dbReference>
<evidence type="ECO:0000256" key="2">
    <source>
        <dbReference type="ARBA" id="ARBA00006247"/>
    </source>
</evidence>
<feature type="binding site" evidence="4">
    <location>
        <position position="194"/>
    </location>
    <ligand>
        <name>Mn(2+)</name>
        <dbReference type="ChEBI" id="CHEBI:29035"/>
        <label>2</label>
    </ligand>
</feature>
<dbReference type="Proteomes" id="UP000030752">
    <property type="component" value="Unassembled WGS sequence"/>
</dbReference>
<evidence type="ECO:0000313" key="6">
    <source>
        <dbReference type="EMBL" id="ETN41873.1"/>
    </source>
</evidence>
<dbReference type="Pfam" id="PF01546">
    <property type="entry name" value="Peptidase_M20"/>
    <property type="match status" value="1"/>
</dbReference>
<dbReference type="AlphaFoldDB" id="W2S1G4"/>
<dbReference type="GO" id="GO:0046872">
    <property type="term" value="F:metal ion binding"/>
    <property type="evidence" value="ECO:0007669"/>
    <property type="project" value="UniProtKB-KW"/>
</dbReference>
<proteinExistence type="inferred from homology"/>
<dbReference type="VEuPathDB" id="FungiDB:HMPREF1541_03812"/>
<dbReference type="OrthoDB" id="6119954at2759"/>
<dbReference type="FunFam" id="3.30.70.360:FF:000001">
    <property type="entry name" value="N-acetyldiaminopimelate deacetylase"/>
    <property type="match status" value="1"/>
</dbReference>
<dbReference type="GeneID" id="19971151"/>
<evidence type="ECO:0000259" key="5">
    <source>
        <dbReference type="Pfam" id="PF07687"/>
    </source>
</evidence>
<dbReference type="InterPro" id="IPR036264">
    <property type="entry name" value="Bact_exopeptidase_dim_dom"/>
</dbReference>
<keyword evidence="3" id="KW-0378">Hydrolase</keyword>
<dbReference type="eggNOG" id="ENOG502QQEM">
    <property type="taxonomic scope" value="Eukaryota"/>
</dbReference>
<dbReference type="InParanoid" id="W2S1G4"/>
<protein>
    <recommendedName>
        <fullName evidence="5">Peptidase M20 dimerisation domain-containing protein</fullName>
    </recommendedName>
</protein>
<dbReference type="PANTHER" id="PTHR11014:SF63">
    <property type="entry name" value="METALLOPEPTIDASE, PUTATIVE (AFU_ORTHOLOGUE AFUA_6G09600)-RELATED"/>
    <property type="match status" value="1"/>
</dbReference>
<dbReference type="InterPro" id="IPR017439">
    <property type="entry name" value="Amidohydrolase"/>
</dbReference>
<name>W2S1G4_CYPE1</name>
<evidence type="ECO:0000256" key="3">
    <source>
        <dbReference type="ARBA" id="ARBA00022801"/>
    </source>
</evidence>
<dbReference type="PIRSF" id="PIRSF005962">
    <property type="entry name" value="Pept_M20D_amidohydro"/>
    <property type="match status" value="1"/>
</dbReference>
<comment type="cofactor">
    <cofactor evidence="4">
        <name>Mn(2+)</name>
        <dbReference type="ChEBI" id="CHEBI:29035"/>
    </cofactor>
    <text evidence="4">The Mn(2+) ion enhances activity.</text>
</comment>
<dbReference type="GO" id="GO:0016787">
    <property type="term" value="F:hydrolase activity"/>
    <property type="evidence" value="ECO:0007669"/>
    <property type="project" value="UniProtKB-KW"/>
</dbReference>
<accession>W2S1G4</accession>
<evidence type="ECO:0000256" key="1">
    <source>
        <dbReference type="ARBA" id="ARBA00006153"/>
    </source>
</evidence>
<dbReference type="NCBIfam" id="TIGR01891">
    <property type="entry name" value="amidohydrolases"/>
    <property type="match status" value="1"/>
</dbReference>
<feature type="domain" description="Peptidase M20 dimerisation" evidence="5">
    <location>
        <begin position="216"/>
        <end position="313"/>
    </location>
</feature>
<dbReference type="InterPro" id="IPR011650">
    <property type="entry name" value="Peptidase_M20_dimer"/>
</dbReference>
<dbReference type="SUPFAM" id="SSF53187">
    <property type="entry name" value="Zn-dependent exopeptidases"/>
    <property type="match status" value="1"/>
</dbReference>
<organism evidence="6 7">
    <name type="scientific">Cyphellophora europaea (strain CBS 101466)</name>
    <name type="common">Phialophora europaea</name>
    <dbReference type="NCBI Taxonomy" id="1220924"/>
    <lineage>
        <taxon>Eukaryota</taxon>
        <taxon>Fungi</taxon>
        <taxon>Dikarya</taxon>
        <taxon>Ascomycota</taxon>
        <taxon>Pezizomycotina</taxon>
        <taxon>Eurotiomycetes</taxon>
        <taxon>Chaetothyriomycetidae</taxon>
        <taxon>Chaetothyriales</taxon>
        <taxon>Cyphellophoraceae</taxon>
        <taxon>Cyphellophora</taxon>
    </lineage>
</organism>
<dbReference type="Gene3D" id="3.40.630.10">
    <property type="entry name" value="Zn peptidases"/>
    <property type="match status" value="1"/>
</dbReference>
<dbReference type="HOGENOM" id="CLU_023257_6_0_1"/>
<dbReference type="Pfam" id="PF07687">
    <property type="entry name" value="M20_dimer"/>
    <property type="match status" value="1"/>
</dbReference>
<evidence type="ECO:0000256" key="4">
    <source>
        <dbReference type="PIRSR" id="PIRSR005962-1"/>
    </source>
</evidence>
<dbReference type="InterPro" id="IPR002933">
    <property type="entry name" value="Peptidase_M20"/>
</dbReference>
<keyword evidence="4" id="KW-0464">Manganese</keyword>
<sequence length="431" mass="45855">MLDPGQSIVKAADLHNNVPAGSPYVELLKTHVIDYETTYEILYKHVHANPELSHLESGTASLIAEHLRLLSSRLDIRTNIGGHGIVAILLNGSGPTIMLRADIDALPVSEKTSLPYASKHANVMHACGHDMHLTALLAAGEILIRAAAAWSGTLIMLFQPAEEAGDGAKGMIADGLYDPRKHACPIPDIVLGQHVAPLPAGTLTVAPGVVMCSSDNFQITIHGHGGHGSMPHACIDPLVIASHIVVRLQTIVAREIPPDQTVVITVGSLHAGHAENVISDEAVLKVNIRAVSAEWRARAIESVQRVVRAECEAGRCTRPPDIEAMSSLPATDNDATTTASVEAAFGAYFGPRLLKNLPRALGSEDVSELATAVHRPYCFWFWGGVTPEKLEEKPLVVNHSPFFAPLIQPTLRTGAEALAVAALTFLAPAKA</sequence>
<dbReference type="EMBL" id="KB822719">
    <property type="protein sequence ID" value="ETN41873.1"/>
    <property type="molecule type" value="Genomic_DNA"/>
</dbReference>
<feature type="binding site" evidence="4">
    <location>
        <position position="127"/>
    </location>
    <ligand>
        <name>Mn(2+)</name>
        <dbReference type="ChEBI" id="CHEBI:29035"/>
        <label>2</label>
    </ligand>
</feature>
<comment type="similarity">
    <text evidence="2">Belongs to the peptidase M20A family.</text>
</comment>
<dbReference type="RefSeq" id="XP_008716382.1">
    <property type="nucleotide sequence ID" value="XM_008718160.1"/>
</dbReference>
<feature type="binding site" evidence="4">
    <location>
        <position position="399"/>
    </location>
    <ligand>
        <name>Mn(2+)</name>
        <dbReference type="ChEBI" id="CHEBI:29035"/>
        <label>2</label>
    </ligand>
</feature>
<feature type="binding site" evidence="4">
    <location>
        <position position="129"/>
    </location>
    <ligand>
        <name>Mn(2+)</name>
        <dbReference type="ChEBI" id="CHEBI:29035"/>
        <label>2</label>
    </ligand>
</feature>
<dbReference type="SUPFAM" id="SSF55031">
    <property type="entry name" value="Bacterial exopeptidase dimerisation domain"/>
    <property type="match status" value="1"/>
</dbReference>
<evidence type="ECO:0000313" key="7">
    <source>
        <dbReference type="Proteomes" id="UP000030752"/>
    </source>
</evidence>